<gene>
    <name evidence="1" type="ORF">DSL64_02100</name>
</gene>
<keyword evidence="2" id="KW-1185">Reference proteome</keyword>
<dbReference type="AlphaFoldDB" id="A0A3D8YI57"/>
<organism evidence="1 2">
    <name type="scientific">Dyadobacter luteus</name>
    <dbReference type="NCBI Taxonomy" id="2259619"/>
    <lineage>
        <taxon>Bacteria</taxon>
        <taxon>Pseudomonadati</taxon>
        <taxon>Bacteroidota</taxon>
        <taxon>Cytophagia</taxon>
        <taxon>Cytophagales</taxon>
        <taxon>Spirosomataceae</taxon>
        <taxon>Dyadobacter</taxon>
    </lineage>
</organism>
<proteinExistence type="predicted"/>
<accession>A0A3D8YI57</accession>
<dbReference type="Proteomes" id="UP000256373">
    <property type="component" value="Unassembled WGS sequence"/>
</dbReference>
<name>A0A3D8YI57_9BACT</name>
<dbReference type="EMBL" id="QNUL01000001">
    <property type="protein sequence ID" value="REA64365.1"/>
    <property type="molecule type" value="Genomic_DNA"/>
</dbReference>
<comment type="caution">
    <text evidence="1">The sequence shown here is derived from an EMBL/GenBank/DDBJ whole genome shotgun (WGS) entry which is preliminary data.</text>
</comment>
<protein>
    <submittedName>
        <fullName evidence="1">Uncharacterized protein</fullName>
    </submittedName>
</protein>
<evidence type="ECO:0000313" key="2">
    <source>
        <dbReference type="Proteomes" id="UP000256373"/>
    </source>
</evidence>
<reference evidence="1 2" key="1">
    <citation type="submission" date="2018-07" db="EMBL/GenBank/DDBJ databases">
        <title>Dyadobacter roseus sp. nov., isolated from rose rhizosphere soil.</title>
        <authorList>
            <person name="Chen L."/>
        </authorList>
    </citation>
    <scope>NUCLEOTIDE SEQUENCE [LARGE SCALE GENOMIC DNA]</scope>
    <source>
        <strain evidence="1 2">RS19</strain>
    </source>
</reference>
<sequence length="117" mass="13294">MYKGAEGILCVIPLDKNIGRIFTELVSVQIHTCYPIRAVVVAVIRNLLYVSQCPPENFIFCNNHLFVLFACSRSANTKNNEQINNLKIYVLRVFAKISASIKWQALRIAEYKISMGN</sequence>
<evidence type="ECO:0000313" key="1">
    <source>
        <dbReference type="EMBL" id="REA64365.1"/>
    </source>
</evidence>